<organism evidence="3">
    <name type="scientific">Darwinula stevensoni</name>
    <dbReference type="NCBI Taxonomy" id="69355"/>
    <lineage>
        <taxon>Eukaryota</taxon>
        <taxon>Metazoa</taxon>
        <taxon>Ecdysozoa</taxon>
        <taxon>Arthropoda</taxon>
        <taxon>Crustacea</taxon>
        <taxon>Oligostraca</taxon>
        <taxon>Ostracoda</taxon>
        <taxon>Podocopa</taxon>
        <taxon>Podocopida</taxon>
        <taxon>Darwinulocopina</taxon>
        <taxon>Darwinuloidea</taxon>
        <taxon>Darwinulidae</taxon>
        <taxon>Darwinula</taxon>
    </lineage>
</organism>
<dbReference type="SUPFAM" id="SSF50370">
    <property type="entry name" value="Ricin B-like lectins"/>
    <property type="match status" value="1"/>
</dbReference>
<feature type="region of interest" description="Disordered" evidence="1">
    <location>
        <begin position="1"/>
        <end position="24"/>
    </location>
</feature>
<feature type="domain" description="Ricin B lectin" evidence="2">
    <location>
        <begin position="1"/>
        <end position="123"/>
    </location>
</feature>
<dbReference type="Proteomes" id="UP000677054">
    <property type="component" value="Unassembled WGS sequence"/>
</dbReference>
<name>A0A7R9FUB4_9CRUS</name>
<gene>
    <name evidence="3" type="ORF">DSTB1V02_LOCUS15298</name>
</gene>
<proteinExistence type="predicted"/>
<keyword evidence="4" id="KW-1185">Reference proteome</keyword>
<evidence type="ECO:0000313" key="3">
    <source>
        <dbReference type="EMBL" id="CAD7255553.1"/>
    </source>
</evidence>
<dbReference type="PROSITE" id="PS50231">
    <property type="entry name" value="RICIN_B_LECTIN"/>
    <property type="match status" value="1"/>
</dbReference>
<evidence type="ECO:0000259" key="2">
    <source>
        <dbReference type="SMART" id="SM00458"/>
    </source>
</evidence>
<dbReference type="SMART" id="SM00458">
    <property type="entry name" value="RICIN"/>
    <property type="match status" value="1"/>
</dbReference>
<dbReference type="EMBL" id="LR933122">
    <property type="protein sequence ID" value="CAD7255553.1"/>
    <property type="molecule type" value="Genomic_DNA"/>
</dbReference>
<sequence length="128" mass="14212">MRSMSRDACVQRPGTVGGGQPTGPPSFSPCVVELYPLQLFVVSEGGYIMSDESICLDSPDSTFDDPQVRFLACAQLERQQWDVDFQKGKVVHRESKKCLEATSDGRMTLKPCSSSAGQRWAFESQDWL</sequence>
<dbReference type="AlphaFoldDB" id="A0A7R9FUB4"/>
<evidence type="ECO:0000256" key="1">
    <source>
        <dbReference type="SAM" id="MobiDB-lite"/>
    </source>
</evidence>
<accession>A0A7R9FUB4</accession>
<dbReference type="InterPro" id="IPR000772">
    <property type="entry name" value="Ricin_B_lectin"/>
</dbReference>
<dbReference type="Gene3D" id="2.80.10.50">
    <property type="match status" value="1"/>
</dbReference>
<dbReference type="InterPro" id="IPR035992">
    <property type="entry name" value="Ricin_B-like_lectins"/>
</dbReference>
<protein>
    <recommendedName>
        <fullName evidence="2">Ricin B lectin domain-containing protein</fullName>
    </recommendedName>
</protein>
<dbReference type="OrthoDB" id="330637at2759"/>
<dbReference type="Pfam" id="PF00652">
    <property type="entry name" value="Ricin_B_lectin"/>
    <property type="match status" value="1"/>
</dbReference>
<evidence type="ECO:0000313" key="4">
    <source>
        <dbReference type="Proteomes" id="UP000677054"/>
    </source>
</evidence>
<reference evidence="3" key="1">
    <citation type="submission" date="2020-11" db="EMBL/GenBank/DDBJ databases">
        <authorList>
            <person name="Tran Van P."/>
        </authorList>
    </citation>
    <scope>NUCLEOTIDE SEQUENCE</scope>
</reference>
<dbReference type="EMBL" id="CAJPEV010033604">
    <property type="protein sequence ID" value="CAG0909423.1"/>
    <property type="molecule type" value="Genomic_DNA"/>
</dbReference>